<evidence type="ECO:0000259" key="8">
    <source>
        <dbReference type="PROSITE" id="PS50089"/>
    </source>
</evidence>
<comment type="subcellular location">
    <subcellularLocation>
        <location evidence="1">Cytoplasm</location>
    </subcellularLocation>
</comment>
<keyword evidence="10" id="KW-1185">Reference proteome</keyword>
<dbReference type="GO" id="GO:0008270">
    <property type="term" value="F:zinc ion binding"/>
    <property type="evidence" value="ECO:0007669"/>
    <property type="project" value="UniProtKB-KW"/>
</dbReference>
<dbReference type="OrthoDB" id="302966at2759"/>
<dbReference type="AlphaFoldDB" id="A0A1G4JIU6"/>
<organism evidence="9 10">
    <name type="scientific">Lachancea meyersii CBS 8951</name>
    <dbReference type="NCBI Taxonomy" id="1266667"/>
    <lineage>
        <taxon>Eukaryota</taxon>
        <taxon>Fungi</taxon>
        <taxon>Dikarya</taxon>
        <taxon>Ascomycota</taxon>
        <taxon>Saccharomycotina</taxon>
        <taxon>Saccharomycetes</taxon>
        <taxon>Saccharomycetales</taxon>
        <taxon>Saccharomycetaceae</taxon>
        <taxon>Lachancea</taxon>
    </lineage>
</organism>
<feature type="compositionally biased region" description="Basic residues" evidence="7">
    <location>
        <begin position="24"/>
        <end position="47"/>
    </location>
</feature>
<dbReference type="Pfam" id="PF00097">
    <property type="entry name" value="zf-C3HC4"/>
    <property type="match status" value="1"/>
</dbReference>
<feature type="compositionally biased region" description="Basic and acidic residues" evidence="7">
    <location>
        <begin position="540"/>
        <end position="553"/>
    </location>
</feature>
<accession>A0A1G4JIU6</accession>
<feature type="compositionally biased region" description="Basic and acidic residues" evidence="7">
    <location>
        <begin position="491"/>
        <end position="514"/>
    </location>
</feature>
<dbReference type="Proteomes" id="UP000191144">
    <property type="component" value="Chromosome E"/>
</dbReference>
<evidence type="ECO:0000256" key="7">
    <source>
        <dbReference type="SAM" id="MobiDB-lite"/>
    </source>
</evidence>
<feature type="domain" description="RING-type" evidence="8">
    <location>
        <begin position="167"/>
        <end position="223"/>
    </location>
</feature>
<feature type="compositionally biased region" description="Polar residues" evidence="7">
    <location>
        <begin position="569"/>
        <end position="578"/>
    </location>
</feature>
<evidence type="ECO:0000256" key="1">
    <source>
        <dbReference type="ARBA" id="ARBA00004496"/>
    </source>
</evidence>
<feature type="region of interest" description="Disordered" evidence="7">
    <location>
        <begin position="484"/>
        <end position="625"/>
    </location>
</feature>
<feature type="compositionally biased region" description="Basic and acidic residues" evidence="7">
    <location>
        <begin position="12"/>
        <end position="23"/>
    </location>
</feature>
<dbReference type="PANTHER" id="PTHR12983">
    <property type="entry name" value="RING FINGER 10 FAMILY MEMBER"/>
    <property type="match status" value="1"/>
</dbReference>
<dbReference type="SMART" id="SM00184">
    <property type="entry name" value="RING"/>
    <property type="match status" value="1"/>
</dbReference>
<dbReference type="EMBL" id="LT598481">
    <property type="protein sequence ID" value="SCU90398.1"/>
    <property type="molecule type" value="Genomic_DNA"/>
</dbReference>
<dbReference type="PROSITE" id="PS00518">
    <property type="entry name" value="ZF_RING_1"/>
    <property type="match status" value="1"/>
</dbReference>
<feature type="compositionally biased region" description="Basic and acidic residues" evidence="7">
    <location>
        <begin position="579"/>
        <end position="593"/>
    </location>
</feature>
<dbReference type="GO" id="GO:0045944">
    <property type="term" value="P:positive regulation of transcription by RNA polymerase II"/>
    <property type="evidence" value="ECO:0007669"/>
    <property type="project" value="TreeGrafter"/>
</dbReference>
<dbReference type="PANTHER" id="PTHR12983:SF9">
    <property type="entry name" value="E3 UBIQUITIN-PROTEIN LIGASE RNF10"/>
    <property type="match status" value="1"/>
</dbReference>
<gene>
    <name evidence="9" type="ORF">LAME_0E08372G</name>
</gene>
<evidence type="ECO:0000313" key="9">
    <source>
        <dbReference type="EMBL" id="SCU90398.1"/>
    </source>
</evidence>
<dbReference type="GO" id="GO:0005737">
    <property type="term" value="C:cytoplasm"/>
    <property type="evidence" value="ECO:0007669"/>
    <property type="project" value="UniProtKB-SubCell"/>
</dbReference>
<evidence type="ECO:0000256" key="3">
    <source>
        <dbReference type="ARBA" id="ARBA00022723"/>
    </source>
</evidence>
<evidence type="ECO:0000313" key="10">
    <source>
        <dbReference type="Proteomes" id="UP000191144"/>
    </source>
</evidence>
<feature type="region of interest" description="Disordered" evidence="7">
    <location>
        <begin position="1"/>
        <end position="60"/>
    </location>
</feature>
<keyword evidence="2" id="KW-0963">Cytoplasm</keyword>
<dbReference type="PROSITE" id="PS50089">
    <property type="entry name" value="ZF_RING_2"/>
    <property type="match status" value="1"/>
</dbReference>
<evidence type="ECO:0000256" key="2">
    <source>
        <dbReference type="ARBA" id="ARBA00022490"/>
    </source>
</evidence>
<dbReference type="GO" id="GO:0000976">
    <property type="term" value="F:transcription cis-regulatory region binding"/>
    <property type="evidence" value="ECO:0007669"/>
    <property type="project" value="TreeGrafter"/>
</dbReference>
<evidence type="ECO:0000256" key="5">
    <source>
        <dbReference type="ARBA" id="ARBA00022833"/>
    </source>
</evidence>
<feature type="compositionally biased region" description="Polar residues" evidence="7">
    <location>
        <begin position="615"/>
        <end position="625"/>
    </location>
</feature>
<dbReference type="InterPro" id="IPR013083">
    <property type="entry name" value="Znf_RING/FYVE/PHD"/>
</dbReference>
<keyword evidence="4 6" id="KW-0863">Zinc-finger</keyword>
<keyword evidence="3" id="KW-0479">Metal-binding</keyword>
<sequence length="625" mass="71621">MPQDTNGAEAPKMNDIHLNASKDKPKRGNLHSQSRRGNSRVPKSAKVRTREQKHPPNNDFELNIQDELVHGNLKARGRKTQVSINHLLDFQLPEREKEKASAIMSVRRKGKRSEEDHIHLHGESFVNANFKFLVDDRFTYKEQSLDPNIPIPREKIVRVEATKGQSCPICLTEDIVAPRMISCGHLFCHTCMLSFFASGDEPLDNANTGYVPRRKKHKECPLCGTFVRQEKAVPVKFVELNKSMRIPQVGQLDTFELMCKPHGSMLPLPVHLNIDPMSLDHFPAVEFSELAPYTRIMKCSNQNAIDLYKKDLDEIKTQFELDRAIYNDDGKFAKLAMEDVKLRIKAYEETTPEHQPVEQSQSLPVDISQLSFKAGLEKYDDKNAFFFYQTAFEANTRYFLSPLDVKVLITAFGQYSNFPPLLIAQVEDVHHDAVVTESLLQKYKYFGHLPIGSDVTFVDLDWRSVSDLPPDVYHKFAPELNSRRRKSALKKQREDNEKRRHEKRLEREQEEFYMRENGSAPAPVIVPTVPLSAQHARVQRAQEGRSDDQESAKHGTQSQLSSKLEKTIWGTSIPTSEDPTQRSEEDLAFEKMLENINQQKQSESRGKKKKRMVTLLSSNNSRGTL</sequence>
<dbReference type="InterPro" id="IPR039739">
    <property type="entry name" value="MAG2/RNF10"/>
</dbReference>
<name>A0A1G4JIU6_9SACH</name>
<dbReference type="InterPro" id="IPR001841">
    <property type="entry name" value="Znf_RING"/>
</dbReference>
<evidence type="ECO:0000256" key="6">
    <source>
        <dbReference type="PROSITE-ProRule" id="PRU00175"/>
    </source>
</evidence>
<reference evidence="10" key="1">
    <citation type="submission" date="2016-03" db="EMBL/GenBank/DDBJ databases">
        <authorList>
            <person name="Devillers Hugo."/>
        </authorList>
    </citation>
    <scope>NUCLEOTIDE SEQUENCE [LARGE SCALE GENOMIC DNA]</scope>
</reference>
<dbReference type="SUPFAM" id="SSF57850">
    <property type="entry name" value="RING/U-box"/>
    <property type="match status" value="1"/>
</dbReference>
<dbReference type="Gene3D" id="3.30.40.10">
    <property type="entry name" value="Zinc/RING finger domain, C3HC4 (zinc finger)"/>
    <property type="match status" value="1"/>
</dbReference>
<dbReference type="InterPro" id="IPR017907">
    <property type="entry name" value="Znf_RING_CS"/>
</dbReference>
<proteinExistence type="predicted"/>
<keyword evidence="5" id="KW-0862">Zinc</keyword>
<evidence type="ECO:0000256" key="4">
    <source>
        <dbReference type="ARBA" id="ARBA00022771"/>
    </source>
</evidence>
<dbReference type="InterPro" id="IPR018957">
    <property type="entry name" value="Znf_C3HC4_RING-type"/>
</dbReference>
<protein>
    <submittedName>
        <fullName evidence="9">LAME_0E08372g1_1</fullName>
    </submittedName>
</protein>